<sequence>MFLPAKRIYTLCCLLFCGLISYAQDAATQQQLDGLKKQNNLTEWLYTRIDFTNNHPQALSFLMETQKQMWRQPANDDERFAVLTLISSQGYDQLQAGDILSSINCYEQAYAYYYKYKLAQFDAVEYIFKPLSNNYTRLGDYERGIFIQQKAIDKLIQLDDADNAASVYNNMAISYYSMGNRTLAEDCVAKGQQLAKSPAVRFRLQNMQADILYDKGDYVNSAALLKQNIASQKNANADNAGMLIGAYTTLGNINLKVNRLDEAQQYFDKALTLIKTYFPDSRQREKANLMAQLGKIERLRKHPQQALDILNGALRVLRINTVNDKVQATDIYGENNLVDIFREKALTYLLLGRDGRALDNLRYALLATDKIRTEFADDKTKERLQQESRELVETTLAIAYNYYHPSGDQRYANLMLEICEQSKARTLADQIRKNSRQMQGRGKDTVATRRLYLERAIIYDQKMAMTEKDKTGYEKKIATLKFELALLNKNDRRQNTVAPISAKALLPHIPDSLHVVEYFVGNYMAYAINIYHGNIYVRRNSNAHALKNDIDRMVGTYYRNGPAAMLNSPKQFFQLSYNIYWDLLGSVKTGEHLLIIPDDVIGYLSFDGLITDNKYDPAISRWPYLIKKATITYVFSLNTLIQNKAQKLNGNGFSGLFITHDGANDKPIVAVNQEAASIKQLVAGNYLYNDDVDIKAFHYAFGNSSALHISTHAYLSGADKEPTLDLGKEKLFLFELLASRSKPQLVVLSACRTGDGLLAKGEGIISLSRGFSAIGTPATVASLWNVNDQTAAGITAGMYAGLAKNQSTGTALHNAKLNWLNTQQTSDTMYLPYYWDSLVLMGADAVLPLKPAHSYLVLYIILAGVTLFILSFLIWRKTRMRK</sequence>
<accession>A0A7D4UM49</accession>
<dbReference type="PANTHER" id="PTHR10098:SF108">
    <property type="entry name" value="TETRATRICOPEPTIDE REPEAT PROTEIN 28"/>
    <property type="match status" value="1"/>
</dbReference>
<feature type="chain" id="PRO_5028853863" evidence="3">
    <location>
        <begin position="24"/>
        <end position="882"/>
    </location>
</feature>
<evidence type="ECO:0000256" key="3">
    <source>
        <dbReference type="SAM" id="SignalP"/>
    </source>
</evidence>
<evidence type="ECO:0000256" key="2">
    <source>
        <dbReference type="SAM" id="Phobius"/>
    </source>
</evidence>
<feature type="repeat" description="TPR" evidence="1">
    <location>
        <begin position="244"/>
        <end position="277"/>
    </location>
</feature>
<dbReference type="PROSITE" id="PS50005">
    <property type="entry name" value="TPR"/>
    <property type="match status" value="1"/>
</dbReference>
<dbReference type="Pfam" id="PF13424">
    <property type="entry name" value="TPR_12"/>
    <property type="match status" value="1"/>
</dbReference>
<protein>
    <submittedName>
        <fullName evidence="5">CHAT domain-containing protein</fullName>
    </submittedName>
</protein>
<keyword evidence="6" id="KW-1185">Reference proteome</keyword>
<reference evidence="5 6" key="1">
    <citation type="submission" date="2020-05" db="EMBL/GenBank/DDBJ databases">
        <title>Mucilaginibacter mali sp. nov.</title>
        <authorList>
            <person name="Kim H.S."/>
            <person name="Lee K.C."/>
            <person name="Suh M.K."/>
            <person name="Kim J.-S."/>
            <person name="Han K.-I."/>
            <person name="Eom M.K."/>
            <person name="Shin Y.K."/>
            <person name="Lee J.-S."/>
        </authorList>
    </citation>
    <scope>NUCLEOTIDE SEQUENCE [LARGE SCALE GENOMIC DNA]</scope>
    <source>
        <strain evidence="5 6">G2-14</strain>
    </source>
</reference>
<feature type="transmembrane region" description="Helical" evidence="2">
    <location>
        <begin position="856"/>
        <end position="875"/>
    </location>
</feature>
<keyword evidence="3" id="KW-0732">Signal</keyword>
<dbReference type="Proteomes" id="UP000505355">
    <property type="component" value="Chromosome"/>
</dbReference>
<feature type="domain" description="CHAT" evidence="4">
    <location>
        <begin position="588"/>
        <end position="843"/>
    </location>
</feature>
<keyword evidence="1" id="KW-0802">TPR repeat</keyword>
<evidence type="ECO:0000256" key="1">
    <source>
        <dbReference type="PROSITE-ProRule" id="PRU00339"/>
    </source>
</evidence>
<keyword evidence="2" id="KW-0472">Membrane</keyword>
<evidence type="ECO:0000313" key="6">
    <source>
        <dbReference type="Proteomes" id="UP000505355"/>
    </source>
</evidence>
<dbReference type="KEGG" id="mmab:HQ865_13590"/>
<dbReference type="InterPro" id="IPR019734">
    <property type="entry name" value="TPR_rpt"/>
</dbReference>
<dbReference type="Gene3D" id="1.25.40.10">
    <property type="entry name" value="Tetratricopeptide repeat domain"/>
    <property type="match status" value="2"/>
</dbReference>
<dbReference type="Pfam" id="PF12770">
    <property type="entry name" value="CHAT"/>
    <property type="match status" value="1"/>
</dbReference>
<organism evidence="5 6">
    <name type="scientific">Mucilaginibacter mali</name>
    <dbReference type="NCBI Taxonomy" id="2740462"/>
    <lineage>
        <taxon>Bacteria</taxon>
        <taxon>Pseudomonadati</taxon>
        <taxon>Bacteroidota</taxon>
        <taxon>Sphingobacteriia</taxon>
        <taxon>Sphingobacteriales</taxon>
        <taxon>Sphingobacteriaceae</taxon>
        <taxon>Mucilaginibacter</taxon>
    </lineage>
</organism>
<dbReference type="EMBL" id="CP054139">
    <property type="protein sequence ID" value="QKJ30741.1"/>
    <property type="molecule type" value="Genomic_DNA"/>
</dbReference>
<keyword evidence="2" id="KW-1133">Transmembrane helix</keyword>
<dbReference type="RefSeq" id="WP_173415413.1">
    <property type="nucleotide sequence ID" value="NZ_CP054139.1"/>
</dbReference>
<dbReference type="SMART" id="SM00028">
    <property type="entry name" value="TPR"/>
    <property type="match status" value="4"/>
</dbReference>
<dbReference type="PANTHER" id="PTHR10098">
    <property type="entry name" value="RAPSYN-RELATED"/>
    <property type="match status" value="1"/>
</dbReference>
<evidence type="ECO:0000313" key="5">
    <source>
        <dbReference type="EMBL" id="QKJ30741.1"/>
    </source>
</evidence>
<dbReference type="SUPFAM" id="SSF48452">
    <property type="entry name" value="TPR-like"/>
    <property type="match status" value="2"/>
</dbReference>
<dbReference type="AlphaFoldDB" id="A0A7D4UM49"/>
<evidence type="ECO:0000259" key="4">
    <source>
        <dbReference type="Pfam" id="PF12770"/>
    </source>
</evidence>
<feature type="signal peptide" evidence="3">
    <location>
        <begin position="1"/>
        <end position="23"/>
    </location>
</feature>
<gene>
    <name evidence="5" type="ORF">HQ865_13590</name>
</gene>
<keyword evidence="2" id="KW-0812">Transmembrane</keyword>
<dbReference type="InterPro" id="IPR024983">
    <property type="entry name" value="CHAT_dom"/>
</dbReference>
<name>A0A7D4UM49_9SPHI</name>
<proteinExistence type="predicted"/>
<dbReference type="InterPro" id="IPR011990">
    <property type="entry name" value="TPR-like_helical_dom_sf"/>
</dbReference>